<dbReference type="Proteomes" id="UP000236649">
    <property type="component" value="Chromosome 3"/>
</dbReference>
<evidence type="ECO:0000256" key="6">
    <source>
        <dbReference type="ARBA" id="ARBA00022840"/>
    </source>
</evidence>
<dbReference type="InterPro" id="IPR000719">
    <property type="entry name" value="Prot_kinase_dom"/>
</dbReference>
<dbReference type="KEGG" id="phs:C2L64_38950"/>
<feature type="compositionally biased region" description="Polar residues" evidence="8">
    <location>
        <begin position="485"/>
        <end position="497"/>
    </location>
</feature>
<dbReference type="Gene3D" id="1.10.510.10">
    <property type="entry name" value="Transferase(Phosphotransferase) domain 1"/>
    <property type="match status" value="1"/>
</dbReference>
<evidence type="ECO:0000313" key="10">
    <source>
        <dbReference type="EMBL" id="AUT74255.1"/>
    </source>
</evidence>
<dbReference type="InterPro" id="IPR011009">
    <property type="entry name" value="Kinase-like_dom_sf"/>
</dbReference>
<gene>
    <name evidence="10" type="ORF">C2L64_38950</name>
</gene>
<evidence type="ECO:0000256" key="7">
    <source>
        <dbReference type="PROSITE-ProRule" id="PRU10141"/>
    </source>
</evidence>
<dbReference type="InterPro" id="IPR050660">
    <property type="entry name" value="NEK_Ser/Thr_kinase"/>
</dbReference>
<keyword evidence="5" id="KW-0418">Kinase</keyword>
<dbReference type="AlphaFoldDB" id="A0AAN1JHR7"/>
<reference evidence="10 11" key="1">
    <citation type="submission" date="2018-01" db="EMBL/GenBank/DDBJ databases">
        <title>Species boundaries and ecological features among Paraburkholderia terrae DSMZ17804T, P. hospita DSMZ17164T and P. caribensis DSMZ13236T.</title>
        <authorList>
            <person name="Pratama A.A."/>
        </authorList>
    </citation>
    <scope>NUCLEOTIDE SEQUENCE [LARGE SCALE GENOMIC DNA]</scope>
    <source>
        <strain evidence="10 11">DSM 17164</strain>
    </source>
</reference>
<feature type="domain" description="Protein kinase" evidence="9">
    <location>
        <begin position="111"/>
        <end position="386"/>
    </location>
</feature>
<feature type="region of interest" description="Disordered" evidence="8">
    <location>
        <begin position="485"/>
        <end position="557"/>
    </location>
</feature>
<evidence type="ECO:0000256" key="1">
    <source>
        <dbReference type="ARBA" id="ARBA00010886"/>
    </source>
</evidence>
<dbReference type="PROSITE" id="PS00109">
    <property type="entry name" value="PROTEIN_KINASE_TYR"/>
    <property type="match status" value="1"/>
</dbReference>
<dbReference type="Pfam" id="PF00069">
    <property type="entry name" value="Pkinase"/>
    <property type="match status" value="1"/>
</dbReference>
<evidence type="ECO:0000313" key="11">
    <source>
        <dbReference type="Proteomes" id="UP000236649"/>
    </source>
</evidence>
<keyword evidence="3" id="KW-0808">Transferase</keyword>
<comment type="similarity">
    <text evidence="1">Belongs to the protein kinase superfamily. NEK Ser/Thr protein kinase family. NIMA subfamily.</text>
</comment>
<dbReference type="GO" id="GO:0004713">
    <property type="term" value="F:protein tyrosine kinase activity"/>
    <property type="evidence" value="ECO:0007669"/>
    <property type="project" value="InterPro"/>
</dbReference>
<dbReference type="GO" id="GO:0004674">
    <property type="term" value="F:protein serine/threonine kinase activity"/>
    <property type="evidence" value="ECO:0007669"/>
    <property type="project" value="UniProtKB-EC"/>
</dbReference>
<proteinExistence type="inferred from homology"/>
<dbReference type="PANTHER" id="PTHR43671:SF13">
    <property type="entry name" value="SERINE_THREONINE-PROTEIN KINASE NEK2"/>
    <property type="match status" value="1"/>
</dbReference>
<dbReference type="GO" id="GO:0005524">
    <property type="term" value="F:ATP binding"/>
    <property type="evidence" value="ECO:0007669"/>
    <property type="project" value="UniProtKB-UniRule"/>
</dbReference>
<evidence type="ECO:0000256" key="8">
    <source>
        <dbReference type="SAM" id="MobiDB-lite"/>
    </source>
</evidence>
<evidence type="ECO:0000256" key="5">
    <source>
        <dbReference type="ARBA" id="ARBA00022777"/>
    </source>
</evidence>
<evidence type="ECO:0000256" key="4">
    <source>
        <dbReference type="ARBA" id="ARBA00022741"/>
    </source>
</evidence>
<dbReference type="SMART" id="SM00219">
    <property type="entry name" value="TyrKc"/>
    <property type="match status" value="1"/>
</dbReference>
<dbReference type="SUPFAM" id="SSF56112">
    <property type="entry name" value="Protein kinase-like (PK-like)"/>
    <property type="match status" value="1"/>
</dbReference>
<dbReference type="PROSITE" id="PS50011">
    <property type="entry name" value="PROTEIN_KINASE_DOM"/>
    <property type="match status" value="1"/>
</dbReference>
<feature type="region of interest" description="Disordered" evidence="8">
    <location>
        <begin position="391"/>
        <end position="453"/>
    </location>
</feature>
<dbReference type="InterPro" id="IPR025493">
    <property type="entry name" value="DUF4384"/>
</dbReference>
<dbReference type="Pfam" id="PF14326">
    <property type="entry name" value="DUF4384"/>
    <property type="match status" value="1"/>
</dbReference>
<dbReference type="EMBL" id="CP026107">
    <property type="protein sequence ID" value="AUT74255.1"/>
    <property type="molecule type" value="Genomic_DNA"/>
</dbReference>
<evidence type="ECO:0000256" key="3">
    <source>
        <dbReference type="ARBA" id="ARBA00022679"/>
    </source>
</evidence>
<protein>
    <recommendedName>
        <fullName evidence="2">non-specific serine/threonine protein kinase</fullName>
        <ecNumber evidence="2">2.7.11.1</ecNumber>
    </recommendedName>
</protein>
<dbReference type="CDD" id="cd14014">
    <property type="entry name" value="STKc_PknB_like"/>
    <property type="match status" value="1"/>
</dbReference>
<dbReference type="EC" id="2.7.11.1" evidence="2"/>
<feature type="binding site" evidence="7">
    <location>
        <position position="140"/>
    </location>
    <ligand>
        <name>ATP</name>
        <dbReference type="ChEBI" id="CHEBI:30616"/>
    </ligand>
</feature>
<feature type="compositionally biased region" description="Low complexity" evidence="8">
    <location>
        <begin position="433"/>
        <end position="453"/>
    </location>
</feature>
<dbReference type="InterPro" id="IPR020635">
    <property type="entry name" value="Tyr_kinase_cat_dom"/>
</dbReference>
<name>A0AAN1JHR7_9BURK</name>
<evidence type="ECO:0000259" key="9">
    <source>
        <dbReference type="PROSITE" id="PS50011"/>
    </source>
</evidence>
<evidence type="ECO:0000256" key="2">
    <source>
        <dbReference type="ARBA" id="ARBA00012513"/>
    </source>
</evidence>
<dbReference type="InterPro" id="IPR008266">
    <property type="entry name" value="Tyr_kinase_AS"/>
</dbReference>
<keyword evidence="4 7" id="KW-0547">Nucleotide-binding</keyword>
<dbReference type="PANTHER" id="PTHR43671">
    <property type="entry name" value="SERINE/THREONINE-PROTEIN KINASE NEK"/>
    <property type="match status" value="1"/>
</dbReference>
<feature type="compositionally biased region" description="Low complexity" evidence="8">
    <location>
        <begin position="397"/>
        <end position="413"/>
    </location>
</feature>
<dbReference type="InterPro" id="IPR017441">
    <property type="entry name" value="Protein_kinase_ATP_BS"/>
</dbReference>
<keyword evidence="6 7" id="KW-0067">ATP-binding</keyword>
<sequence length="729" mass="76675">MCTRILKTAWDAGGRRFKNGRVIRLVDTRTCAWGWRMLVRSAARLDFPVNPVPMNSPDDKTVIVPHPPEPDSQPVGVDPAGSDSATIMPPSTFAGAESHHALSVGTRVAEFEIKGLIGEGGFGIVYLAHDTQLGRNVALKEYMPSSLASRGSNAEVTVRSERHKETFLAGLKSFVNEARLLAQFDHHSLVKVYRFWEANSTAYMVMPYYEGVTLRDALRAKNGPPDEAWLRALLTSLVSALDVMHRAQCYHRDIAPDNILLLKDSGRPLLLDFGAARRVIGDMTQALTVILKPGYAPVEQYAEIPSLKQGPWTDIYALAAVVYFAIVGKTPPPSVGRMMSDSYVPLETQASGRYSPAFLRAIDHALAVRPEERPQSVQVFATELGLALSGQDGNHDAPSALASPRTAAPAASSGVPAREASGALRPGMASRDSPGASGSGATAADASRTTSRRSTAIAVGAVAVVGLAGLGGWFAMRPSTIATPPSTTVAAGSNHPTASGAEHAQTAPPPAPSTSQAASTGMQAPSAGGSASAPVSTAANTTTNPIPSAAPALPPYTPGGELDRIVSLADPSISVKANTRSTTARISKDHLQFRVGSNRAGYVYVFMVDPAGQYLMLFPNELDKNNAIAAGQTLSLPRASWPMMAGAPAGPNHFLVLVSSAPRDFADGGLQRESVFADFPAEAQRAAAIRRTVSYSPFAGKPRCTASATQCPDTFGAATFTIDVVGSST</sequence>
<feature type="compositionally biased region" description="Low complexity" evidence="8">
    <location>
        <begin position="513"/>
        <end position="539"/>
    </location>
</feature>
<accession>A0AAN1JHR7</accession>
<organism evidence="10 11">
    <name type="scientific">Paraburkholderia hospita</name>
    <dbReference type="NCBI Taxonomy" id="169430"/>
    <lineage>
        <taxon>Bacteria</taxon>
        <taxon>Pseudomonadati</taxon>
        <taxon>Pseudomonadota</taxon>
        <taxon>Betaproteobacteria</taxon>
        <taxon>Burkholderiales</taxon>
        <taxon>Burkholderiaceae</taxon>
        <taxon>Paraburkholderia</taxon>
    </lineage>
</organism>
<dbReference type="PROSITE" id="PS00107">
    <property type="entry name" value="PROTEIN_KINASE_ATP"/>
    <property type="match status" value="1"/>
</dbReference>